<keyword evidence="12 14" id="KW-0012">Acyltransferase</keyword>
<dbReference type="SMART" id="SM00563">
    <property type="entry name" value="PlsC"/>
    <property type="match status" value="1"/>
</dbReference>
<accession>A0ABT5U4M0</accession>
<keyword evidence="17" id="KW-1185">Reference proteome</keyword>
<evidence type="ECO:0000313" key="17">
    <source>
        <dbReference type="Proteomes" id="UP001528823"/>
    </source>
</evidence>
<keyword evidence="8 14" id="KW-0808">Transferase</keyword>
<evidence type="ECO:0000256" key="2">
    <source>
        <dbReference type="ARBA" id="ARBA00004765"/>
    </source>
</evidence>
<keyword evidence="10 14" id="KW-0594">Phospholipid biosynthesis</keyword>
<evidence type="ECO:0000256" key="11">
    <source>
        <dbReference type="ARBA" id="ARBA00023264"/>
    </source>
</evidence>
<dbReference type="PIRSF" id="PIRSF000437">
    <property type="entry name" value="GPAT_DHAPAT"/>
    <property type="match status" value="1"/>
</dbReference>
<comment type="similarity">
    <text evidence="4 14">Belongs to the GPAT/DAPAT family.</text>
</comment>
<dbReference type="Pfam" id="PF19277">
    <property type="entry name" value="GPAT_C"/>
    <property type="match status" value="1"/>
</dbReference>
<sequence>MEKLIRSSQFLLALLRKLISFWVKVEVHNGSAEQLKLPSNTPVCYVLRNSSLSDFLLVEQECIRAQLPKPSELLPNLTSEQPAHFFLTQLKGVLFKREDASLPEQLKQLISQVQNNAALDVLLVPVSVFWGRSPDKEQSALKLLFAYNFQVASRFKKLLTIIIHGKQTIVHFNSPMSLRDIVNNELGESRTQRKVARILRVHFRQLRTSVVGPDLSHRHSLVNSLLYAPLVIDAINNEVKEKNIDYQKAKAKGQYYGKEIASDFSYAAIRLLDIALSWFWNKVYHGIEVNHLEPVKALAKDHEIIYVPCHRSHIDYLLLSYVLFKQGLTPPHIAAGINLNMPVIGGLLRRSGAFFIRRQFKGNQLYTAVFNEYLHTLFIKGFPTEYFIEGGRSRTGRCITPKTGMLALTIRSYLRDNRKPIVFIPVYIGYENVLEVKTYLGELRGKSKKKESPLDIFRTLTSLKRTLGKVTVNFSSPLSLSDFLTEQQPNWHDYTLAKATKPEWLNPVTNMLATQLIQRINAAASVNAVNLTAMALLSTPRQALDKNTLYFSLDFYLTLLKQLPYSEKVTLPDETSESMTQYVESMKLIHTHTDALGDVVTLSEKNAVIMTYYRNNILHLFALPSLISCFFVNSPYQIRDDLTKACVTLYPYLKTELFLIWPEQQVQTEIENSINCLKQLKLVSQENGKLVRSAPNTVEFIQLSLLAKAISQMLERFYLVISVLLKAGSATLDAHMLENQCQNIAQRLSLVQGINAPEFFDKTLFRNLIQTLKNKHVITISHNGALCFDKALYDIGLAAKRILPPDIRYSILHLTESEFKPVN</sequence>
<dbReference type="NCBIfam" id="TIGR03703">
    <property type="entry name" value="plsB"/>
    <property type="match status" value="1"/>
</dbReference>
<evidence type="ECO:0000256" key="5">
    <source>
        <dbReference type="ARBA" id="ARBA00013113"/>
    </source>
</evidence>
<keyword evidence="11 14" id="KW-1208">Phospholipid metabolism</keyword>
<dbReference type="GO" id="GO:0004366">
    <property type="term" value="F:glycerol-3-phosphate O-acyltransferase activity"/>
    <property type="evidence" value="ECO:0007669"/>
    <property type="project" value="UniProtKB-EC"/>
</dbReference>
<comment type="pathway">
    <text evidence="3">Lipid metabolism.</text>
</comment>
<dbReference type="InterPro" id="IPR041728">
    <property type="entry name" value="GPAT/DHAPAT_LPLAT"/>
</dbReference>
<comment type="pathway">
    <text evidence="2 14">Phospholipid metabolism; CDP-diacylglycerol biosynthesis; CDP-diacylglycerol from sn-glycerol 3-phosphate: step 1/3.</text>
</comment>
<dbReference type="Proteomes" id="UP001528823">
    <property type="component" value="Unassembled WGS sequence"/>
</dbReference>
<dbReference type="SUPFAM" id="SSF69593">
    <property type="entry name" value="Glycerol-3-phosphate (1)-acyltransferase"/>
    <property type="match status" value="1"/>
</dbReference>
<feature type="domain" description="Phospholipid/glycerol acyltransferase" evidence="15">
    <location>
        <begin position="304"/>
        <end position="431"/>
    </location>
</feature>
<organism evidence="16 17">
    <name type="scientific">Spartinivicinus poritis</name>
    <dbReference type="NCBI Taxonomy" id="2994640"/>
    <lineage>
        <taxon>Bacteria</taxon>
        <taxon>Pseudomonadati</taxon>
        <taxon>Pseudomonadota</taxon>
        <taxon>Gammaproteobacteria</taxon>
        <taxon>Oceanospirillales</taxon>
        <taxon>Zooshikellaceae</taxon>
        <taxon>Spartinivicinus</taxon>
    </lineage>
</organism>
<name>A0ABT5U4M0_9GAMM</name>
<evidence type="ECO:0000256" key="8">
    <source>
        <dbReference type="ARBA" id="ARBA00022679"/>
    </source>
</evidence>
<keyword evidence="14" id="KW-0444">Lipid biosynthesis</keyword>
<dbReference type="InterPro" id="IPR022284">
    <property type="entry name" value="GPAT/DHAPAT"/>
</dbReference>
<comment type="domain">
    <text evidence="14">The HXXXXD motif is essential for acyltransferase activity and may constitute the binding site for the phosphate moiety of the glycerol-3-phosphate.</text>
</comment>
<reference evidence="16 17" key="1">
    <citation type="submission" date="2022-11" db="EMBL/GenBank/DDBJ databases">
        <title>Spartinivicinus poritis sp. nov., isolated from scleractinian coral Porites lutea.</title>
        <authorList>
            <person name="Zhang G."/>
            <person name="Cai L."/>
            <person name="Wei Q."/>
        </authorList>
    </citation>
    <scope>NUCLEOTIDE SEQUENCE [LARGE SCALE GENOMIC DNA]</scope>
    <source>
        <strain evidence="16 17">A2-2</strain>
    </source>
</reference>
<evidence type="ECO:0000256" key="3">
    <source>
        <dbReference type="ARBA" id="ARBA00005189"/>
    </source>
</evidence>
<comment type="caution">
    <text evidence="16">The sequence shown here is derived from an EMBL/GenBank/DDBJ whole genome shotgun (WGS) entry which is preliminary data.</text>
</comment>
<dbReference type="EC" id="2.3.1.15" evidence="5 14"/>
<evidence type="ECO:0000256" key="13">
    <source>
        <dbReference type="ARBA" id="ARBA00048427"/>
    </source>
</evidence>
<evidence type="ECO:0000256" key="14">
    <source>
        <dbReference type="HAMAP-Rule" id="MF_00393"/>
    </source>
</evidence>
<evidence type="ECO:0000256" key="12">
    <source>
        <dbReference type="ARBA" id="ARBA00023315"/>
    </source>
</evidence>
<proteinExistence type="inferred from homology"/>
<keyword evidence="9 14" id="KW-0472">Membrane</keyword>
<protein>
    <recommendedName>
        <fullName evidence="6 14">Glycerol-3-phosphate acyltransferase</fullName>
        <shortName evidence="14">GPAT</shortName>
        <ecNumber evidence="5 14">2.3.1.15</ecNumber>
    </recommendedName>
</protein>
<gene>
    <name evidence="14 16" type="primary">plsB</name>
    <name evidence="16" type="ORF">ORQ98_00450</name>
</gene>
<evidence type="ECO:0000256" key="10">
    <source>
        <dbReference type="ARBA" id="ARBA00023209"/>
    </source>
</evidence>
<dbReference type="InterPro" id="IPR002123">
    <property type="entry name" value="Plipid/glycerol_acylTrfase"/>
</dbReference>
<comment type="catalytic activity">
    <reaction evidence="13 14">
        <text>sn-glycerol 3-phosphate + an acyl-CoA = a 1-acyl-sn-glycero-3-phosphate + CoA</text>
        <dbReference type="Rhea" id="RHEA:15325"/>
        <dbReference type="ChEBI" id="CHEBI:57287"/>
        <dbReference type="ChEBI" id="CHEBI:57597"/>
        <dbReference type="ChEBI" id="CHEBI:57970"/>
        <dbReference type="ChEBI" id="CHEBI:58342"/>
        <dbReference type="EC" id="2.3.1.15"/>
    </reaction>
</comment>
<dbReference type="NCBIfam" id="NF003441">
    <property type="entry name" value="PRK04974.1"/>
    <property type="match status" value="1"/>
</dbReference>
<dbReference type="CDD" id="cd07993">
    <property type="entry name" value="LPLAT_DHAPAT-like"/>
    <property type="match status" value="1"/>
</dbReference>
<dbReference type="InterPro" id="IPR045520">
    <property type="entry name" value="GPAT/DHAPAT_C"/>
</dbReference>
<feature type="short sequence motif" description="HXXXXD motif" evidence="14">
    <location>
        <begin position="309"/>
        <end position="314"/>
    </location>
</feature>
<evidence type="ECO:0000256" key="9">
    <source>
        <dbReference type="ARBA" id="ARBA00023136"/>
    </source>
</evidence>
<dbReference type="RefSeq" id="WP_274686796.1">
    <property type="nucleotide sequence ID" value="NZ_JAPMOU010000001.1"/>
</dbReference>
<keyword evidence="7 14" id="KW-1003">Cell membrane</keyword>
<evidence type="ECO:0000256" key="4">
    <source>
        <dbReference type="ARBA" id="ARBA00007937"/>
    </source>
</evidence>
<comment type="subcellular location">
    <subcellularLocation>
        <location evidence="1 14">Cell membrane</location>
        <topology evidence="1 14">Peripheral membrane protein</topology>
        <orientation evidence="1 14">Cytoplasmic side</orientation>
    </subcellularLocation>
</comment>
<evidence type="ECO:0000256" key="6">
    <source>
        <dbReference type="ARBA" id="ARBA00013432"/>
    </source>
</evidence>
<dbReference type="EMBL" id="JAPMOU010000001">
    <property type="protein sequence ID" value="MDE1460423.1"/>
    <property type="molecule type" value="Genomic_DNA"/>
</dbReference>
<dbReference type="InterPro" id="IPR028354">
    <property type="entry name" value="GPAT_PlsB"/>
</dbReference>
<dbReference type="Pfam" id="PF01553">
    <property type="entry name" value="Acyltransferase"/>
    <property type="match status" value="1"/>
</dbReference>
<dbReference type="PANTHER" id="PTHR12563:SF17">
    <property type="entry name" value="DIHYDROXYACETONE PHOSPHATE ACYLTRANSFERASE"/>
    <property type="match status" value="1"/>
</dbReference>
<evidence type="ECO:0000256" key="1">
    <source>
        <dbReference type="ARBA" id="ARBA00004413"/>
    </source>
</evidence>
<dbReference type="HAMAP" id="MF_00393">
    <property type="entry name" value="Glyc3P_acyltrans"/>
    <property type="match status" value="1"/>
</dbReference>
<dbReference type="PIRSF" id="PIRSF500064">
    <property type="entry name" value="GPAT"/>
    <property type="match status" value="1"/>
</dbReference>
<evidence type="ECO:0000256" key="7">
    <source>
        <dbReference type="ARBA" id="ARBA00022475"/>
    </source>
</evidence>
<evidence type="ECO:0000313" key="16">
    <source>
        <dbReference type="EMBL" id="MDE1460423.1"/>
    </source>
</evidence>
<keyword evidence="14" id="KW-0443">Lipid metabolism</keyword>
<dbReference type="PANTHER" id="PTHR12563">
    <property type="entry name" value="GLYCEROL-3-PHOSPHATE ACYLTRANSFERASE"/>
    <property type="match status" value="1"/>
</dbReference>
<evidence type="ECO:0000259" key="15">
    <source>
        <dbReference type="SMART" id="SM00563"/>
    </source>
</evidence>